<evidence type="ECO:0000259" key="7">
    <source>
        <dbReference type="Pfam" id="PF17827"/>
    </source>
</evidence>
<keyword evidence="1 5" id="KW-0489">Methyltransferase</keyword>
<dbReference type="Pfam" id="PF05175">
    <property type="entry name" value="MTS"/>
    <property type="match status" value="1"/>
</dbReference>
<dbReference type="GO" id="GO:0032259">
    <property type="term" value="P:methylation"/>
    <property type="evidence" value="ECO:0007669"/>
    <property type="project" value="UniProtKB-KW"/>
</dbReference>
<feature type="binding site" evidence="5">
    <location>
        <position position="166"/>
    </location>
    <ligand>
        <name>S-adenosyl-L-methionine</name>
        <dbReference type="ChEBI" id="CHEBI:59789"/>
    </ligand>
</feature>
<dbReference type="PANTHER" id="PTHR18895">
    <property type="entry name" value="HEMK METHYLTRANSFERASE"/>
    <property type="match status" value="1"/>
</dbReference>
<comment type="function">
    <text evidence="5">Methylates the class 1 translation termination release factors RF1/PrfA and RF2/PrfB on the glutamine residue of the universally conserved GGQ motif.</text>
</comment>
<dbReference type="Pfam" id="PF17827">
    <property type="entry name" value="PrmC_N"/>
    <property type="match status" value="1"/>
</dbReference>
<dbReference type="InterPro" id="IPR004556">
    <property type="entry name" value="HemK-like"/>
</dbReference>
<protein>
    <recommendedName>
        <fullName evidence="5">Release factor glutamine methyltransferase</fullName>
        <shortName evidence="5">RF MTase</shortName>
        <ecNumber evidence="5">2.1.1.297</ecNumber>
    </recommendedName>
    <alternativeName>
        <fullName evidence="5">N5-glutamine methyltransferase PrmC</fullName>
    </alternativeName>
    <alternativeName>
        <fullName evidence="5">Protein-(glutamine-N5) MTase PrmC</fullName>
    </alternativeName>
    <alternativeName>
        <fullName evidence="5">Protein-glutamine N-methyltransferase PrmC</fullName>
    </alternativeName>
</protein>
<sequence length="336" mass="34113">MSRPTPAAPPGGHPAAVAPAVGLAAQLTAATRVLAEAGVESPRADADLLAAHVLGVSRGRLPLIREIPGEAAERLRALVARRCRRVPLQHLTGEAYFRHRTLAVGPGVFVPRPETETVAGWAIDELRAGARPGGPGLVCVDLCAGSGAIALALADEVPGAEVHAVEADPAALGYLRRNVAAAGLAVGVHAADVLGGAGPVPDGWAEVSVLDALAGLVGRVDAVVSNPPYLPDSDRVTVAPEVGDHDPPWALWGGGGDGLAAPRAVAAVAAALLRPGGLFAMEHADGQGPAARALLVGTRGWSEVATRRDLAGRDRFVTARLEVSADRAEGAIRGKQ</sequence>
<feature type="binding site" evidence="5">
    <location>
        <begin position="226"/>
        <end position="229"/>
    </location>
    <ligand>
        <name>substrate</name>
    </ligand>
</feature>
<proteinExistence type="inferred from homology"/>
<dbReference type="InterPro" id="IPR040758">
    <property type="entry name" value="PrmC_N"/>
</dbReference>
<dbReference type="InterPro" id="IPR019874">
    <property type="entry name" value="RF_methyltr_PrmC"/>
</dbReference>
<evidence type="ECO:0000256" key="1">
    <source>
        <dbReference type="ARBA" id="ARBA00022603"/>
    </source>
</evidence>
<dbReference type="AlphaFoldDB" id="A0A937USM0"/>
<dbReference type="NCBIfam" id="TIGR00536">
    <property type="entry name" value="hemK_fam"/>
    <property type="match status" value="1"/>
</dbReference>
<feature type="domain" description="Release factor glutamine methyltransferase N-terminal" evidence="7">
    <location>
        <begin position="27"/>
        <end position="93"/>
    </location>
</feature>
<dbReference type="EC" id="2.1.1.297" evidence="5"/>
<gene>
    <name evidence="5 8" type="primary">prmC</name>
    <name evidence="8" type="ORF">I7412_25230</name>
</gene>
<dbReference type="SUPFAM" id="SSF53335">
    <property type="entry name" value="S-adenosyl-L-methionine-dependent methyltransferases"/>
    <property type="match status" value="1"/>
</dbReference>
<keyword evidence="2 5" id="KW-0808">Transferase</keyword>
<dbReference type="HAMAP" id="MF_02126">
    <property type="entry name" value="RF_methyltr_PrmC"/>
    <property type="match status" value="1"/>
</dbReference>
<dbReference type="PANTHER" id="PTHR18895:SF74">
    <property type="entry name" value="MTRF1L RELEASE FACTOR GLUTAMINE METHYLTRANSFERASE"/>
    <property type="match status" value="1"/>
</dbReference>
<evidence type="ECO:0000256" key="2">
    <source>
        <dbReference type="ARBA" id="ARBA00022679"/>
    </source>
</evidence>
<dbReference type="InterPro" id="IPR007848">
    <property type="entry name" value="Small_mtfrase_dom"/>
</dbReference>
<keyword evidence="3 5" id="KW-0949">S-adenosyl-L-methionine</keyword>
<name>A0A937USM0_9ACTN</name>
<dbReference type="NCBIfam" id="TIGR03534">
    <property type="entry name" value="RF_mod_PrmC"/>
    <property type="match status" value="1"/>
</dbReference>
<feature type="binding site" evidence="5">
    <location>
        <position position="226"/>
    </location>
    <ligand>
        <name>S-adenosyl-L-methionine</name>
        <dbReference type="ChEBI" id="CHEBI:59789"/>
    </ligand>
</feature>
<comment type="caution">
    <text evidence="8">The sequence shown here is derived from an EMBL/GenBank/DDBJ whole genome shotgun (WGS) entry which is preliminary data.</text>
</comment>
<evidence type="ECO:0000256" key="3">
    <source>
        <dbReference type="ARBA" id="ARBA00022691"/>
    </source>
</evidence>
<dbReference type="RefSeq" id="WP_203002506.1">
    <property type="nucleotide sequence ID" value="NZ_JADWYU010000173.1"/>
</dbReference>
<dbReference type="PROSITE" id="PS00092">
    <property type="entry name" value="N6_MTASE"/>
    <property type="match status" value="1"/>
</dbReference>
<dbReference type="InterPro" id="IPR002052">
    <property type="entry name" value="DNA_methylase_N6_adenine_CS"/>
</dbReference>
<dbReference type="Proteomes" id="UP000604475">
    <property type="component" value="Unassembled WGS sequence"/>
</dbReference>
<dbReference type="Gene3D" id="3.40.50.150">
    <property type="entry name" value="Vaccinia Virus protein VP39"/>
    <property type="match status" value="1"/>
</dbReference>
<dbReference type="InterPro" id="IPR029063">
    <property type="entry name" value="SAM-dependent_MTases_sf"/>
</dbReference>
<feature type="domain" description="Methyltransferase small" evidence="6">
    <location>
        <begin position="139"/>
        <end position="229"/>
    </location>
</feature>
<evidence type="ECO:0000313" key="9">
    <source>
        <dbReference type="Proteomes" id="UP000604475"/>
    </source>
</evidence>
<comment type="catalytic activity">
    <reaction evidence="4 5">
        <text>L-glutaminyl-[peptide chain release factor] + S-adenosyl-L-methionine = N(5)-methyl-L-glutaminyl-[peptide chain release factor] + S-adenosyl-L-homocysteine + H(+)</text>
        <dbReference type="Rhea" id="RHEA:42896"/>
        <dbReference type="Rhea" id="RHEA-COMP:10271"/>
        <dbReference type="Rhea" id="RHEA-COMP:10272"/>
        <dbReference type="ChEBI" id="CHEBI:15378"/>
        <dbReference type="ChEBI" id="CHEBI:30011"/>
        <dbReference type="ChEBI" id="CHEBI:57856"/>
        <dbReference type="ChEBI" id="CHEBI:59789"/>
        <dbReference type="ChEBI" id="CHEBI:61891"/>
        <dbReference type="EC" id="2.1.1.297"/>
    </reaction>
</comment>
<dbReference type="InterPro" id="IPR050320">
    <property type="entry name" value="N5-glutamine_MTase"/>
</dbReference>
<keyword evidence="9" id="KW-1185">Reference proteome</keyword>
<evidence type="ECO:0000256" key="4">
    <source>
        <dbReference type="ARBA" id="ARBA00048391"/>
    </source>
</evidence>
<dbReference type="GO" id="GO:0003676">
    <property type="term" value="F:nucleic acid binding"/>
    <property type="evidence" value="ECO:0007669"/>
    <property type="project" value="InterPro"/>
</dbReference>
<accession>A0A937USM0</accession>
<evidence type="ECO:0000259" key="6">
    <source>
        <dbReference type="Pfam" id="PF05175"/>
    </source>
</evidence>
<comment type="caution">
    <text evidence="5">Lacks conserved residue(s) required for the propagation of feature annotation.</text>
</comment>
<dbReference type="EMBL" id="JAEACQ010000248">
    <property type="protein sequence ID" value="MBL7630405.1"/>
    <property type="molecule type" value="Genomic_DNA"/>
</dbReference>
<dbReference type="GO" id="GO:0102559">
    <property type="term" value="F:peptide chain release factor N(5)-glutamine methyltransferase activity"/>
    <property type="evidence" value="ECO:0007669"/>
    <property type="project" value="UniProtKB-EC"/>
</dbReference>
<dbReference type="Gene3D" id="1.10.8.10">
    <property type="entry name" value="DNA helicase RuvA subunit, C-terminal domain"/>
    <property type="match status" value="1"/>
</dbReference>
<comment type="similarity">
    <text evidence="5">Belongs to the protein N5-glutamine methyltransferase family. PrmC subfamily.</text>
</comment>
<evidence type="ECO:0000256" key="5">
    <source>
        <dbReference type="HAMAP-Rule" id="MF_02126"/>
    </source>
</evidence>
<reference evidence="8" key="1">
    <citation type="submission" date="2020-12" db="EMBL/GenBank/DDBJ databases">
        <title>Genomic characterization of non-nitrogen-fixing Frankia strains.</title>
        <authorList>
            <person name="Carlos-Shanley C."/>
            <person name="Guerra T."/>
            <person name="Hahn D."/>
        </authorList>
    </citation>
    <scope>NUCLEOTIDE SEQUENCE</scope>
    <source>
        <strain evidence="8">CN6</strain>
    </source>
</reference>
<organism evidence="8 9">
    <name type="scientific">Frankia nepalensis</name>
    <dbReference type="NCBI Taxonomy" id="1836974"/>
    <lineage>
        <taxon>Bacteria</taxon>
        <taxon>Bacillati</taxon>
        <taxon>Actinomycetota</taxon>
        <taxon>Actinomycetes</taxon>
        <taxon>Frankiales</taxon>
        <taxon>Frankiaceae</taxon>
        <taxon>Frankia</taxon>
    </lineage>
</organism>
<evidence type="ECO:0000313" key="8">
    <source>
        <dbReference type="EMBL" id="MBL7630405.1"/>
    </source>
</evidence>
<dbReference type="CDD" id="cd02440">
    <property type="entry name" value="AdoMet_MTases"/>
    <property type="match status" value="1"/>
</dbReference>